<sequence length="44" mass="4993">MQIDVNRCGASEALFGHAQVLEMLLQLFVCNVFTSFGINYNWVL</sequence>
<dbReference type="EMBL" id="GBXM01018423">
    <property type="protein sequence ID" value="JAH90154.1"/>
    <property type="molecule type" value="Transcribed_RNA"/>
</dbReference>
<dbReference type="AlphaFoldDB" id="A0A0E9WIC1"/>
<keyword evidence="1" id="KW-0472">Membrane</keyword>
<proteinExistence type="predicted"/>
<reference evidence="2" key="2">
    <citation type="journal article" date="2015" name="Fish Shellfish Immunol.">
        <title>Early steps in the European eel (Anguilla anguilla)-Vibrio vulnificus interaction in the gills: Role of the RtxA13 toxin.</title>
        <authorList>
            <person name="Callol A."/>
            <person name="Pajuelo D."/>
            <person name="Ebbesson L."/>
            <person name="Teles M."/>
            <person name="MacKenzie S."/>
            <person name="Amaro C."/>
        </authorList>
    </citation>
    <scope>NUCLEOTIDE SEQUENCE</scope>
</reference>
<keyword evidence="1" id="KW-0812">Transmembrane</keyword>
<accession>A0A0E9WIC1</accession>
<reference evidence="2" key="1">
    <citation type="submission" date="2014-11" db="EMBL/GenBank/DDBJ databases">
        <authorList>
            <person name="Amaro Gonzalez C."/>
        </authorList>
    </citation>
    <scope>NUCLEOTIDE SEQUENCE</scope>
</reference>
<keyword evidence="1" id="KW-1133">Transmembrane helix</keyword>
<protein>
    <submittedName>
        <fullName evidence="2">Uncharacterized protein</fullName>
    </submittedName>
</protein>
<evidence type="ECO:0000313" key="2">
    <source>
        <dbReference type="EMBL" id="JAH90154.1"/>
    </source>
</evidence>
<name>A0A0E9WIC1_ANGAN</name>
<evidence type="ECO:0000256" key="1">
    <source>
        <dbReference type="SAM" id="Phobius"/>
    </source>
</evidence>
<organism evidence="2">
    <name type="scientific">Anguilla anguilla</name>
    <name type="common">European freshwater eel</name>
    <name type="synonym">Muraena anguilla</name>
    <dbReference type="NCBI Taxonomy" id="7936"/>
    <lineage>
        <taxon>Eukaryota</taxon>
        <taxon>Metazoa</taxon>
        <taxon>Chordata</taxon>
        <taxon>Craniata</taxon>
        <taxon>Vertebrata</taxon>
        <taxon>Euteleostomi</taxon>
        <taxon>Actinopterygii</taxon>
        <taxon>Neopterygii</taxon>
        <taxon>Teleostei</taxon>
        <taxon>Anguilliformes</taxon>
        <taxon>Anguillidae</taxon>
        <taxon>Anguilla</taxon>
    </lineage>
</organism>
<feature type="transmembrane region" description="Helical" evidence="1">
    <location>
        <begin position="23"/>
        <end position="43"/>
    </location>
</feature>